<name>A0A430B8A1_9ENTE</name>
<dbReference type="Proteomes" id="UP000288028">
    <property type="component" value="Unassembled WGS sequence"/>
</dbReference>
<dbReference type="GeneID" id="95580343"/>
<reference evidence="7 8" key="1">
    <citation type="submission" date="2017-05" db="EMBL/GenBank/DDBJ databases">
        <title>Vagococcus spp. assemblies.</title>
        <authorList>
            <person name="Gulvik C.A."/>
        </authorList>
    </citation>
    <scope>NUCLEOTIDE SEQUENCE [LARGE SCALE GENOMIC DNA]</scope>
    <source>
        <strain evidence="7 8">SS1714</strain>
    </source>
</reference>
<feature type="domain" description="SpaA-like prealbumin fold" evidence="6">
    <location>
        <begin position="403"/>
        <end position="483"/>
    </location>
</feature>
<gene>
    <name evidence="7" type="ORF">CBF28_03220</name>
</gene>
<dbReference type="PANTHER" id="PTHR36108:SF13">
    <property type="entry name" value="COLOSSIN-B-RELATED"/>
    <property type="match status" value="1"/>
</dbReference>
<comment type="similarity">
    <text evidence="1">Belongs to the serine-aspartate repeat-containing protein (SDr) family.</text>
</comment>
<keyword evidence="3" id="KW-0732">Signal</keyword>
<dbReference type="AlphaFoldDB" id="A0A430B8A1"/>
<evidence type="ECO:0000256" key="1">
    <source>
        <dbReference type="ARBA" id="ARBA00007257"/>
    </source>
</evidence>
<keyword evidence="4" id="KW-0472">Membrane</keyword>
<evidence type="ECO:0000259" key="5">
    <source>
        <dbReference type="Pfam" id="PF08341"/>
    </source>
</evidence>
<keyword evidence="4" id="KW-1133">Transmembrane helix</keyword>
<evidence type="ECO:0000313" key="8">
    <source>
        <dbReference type="Proteomes" id="UP000288028"/>
    </source>
</evidence>
<dbReference type="InterPro" id="IPR013552">
    <property type="entry name" value="Thioester_dom"/>
</dbReference>
<dbReference type="InterPro" id="IPR041033">
    <property type="entry name" value="SpaA_PFL_dom_1"/>
</dbReference>
<dbReference type="PANTHER" id="PTHR36108">
    <property type="entry name" value="COLOSSIN-B-RELATED"/>
    <property type="match status" value="1"/>
</dbReference>
<evidence type="ECO:0000313" key="7">
    <source>
        <dbReference type="EMBL" id="RSU16552.1"/>
    </source>
</evidence>
<feature type="domain" description="SpaA-like prealbumin fold" evidence="6">
    <location>
        <begin position="787"/>
        <end position="866"/>
    </location>
</feature>
<feature type="domain" description="SpaA-like prealbumin fold" evidence="6">
    <location>
        <begin position="595"/>
        <end position="677"/>
    </location>
</feature>
<keyword evidence="4" id="KW-0812">Transmembrane</keyword>
<comment type="caution">
    <text evidence="7">The sequence shown here is derived from an EMBL/GenBank/DDBJ whole genome shotgun (WGS) entry which is preliminary data.</text>
</comment>
<feature type="domain" description="SpaA-like prealbumin fold" evidence="6">
    <location>
        <begin position="691"/>
        <end position="773"/>
    </location>
</feature>
<organism evidence="7 8">
    <name type="scientific">Vagococcus carniphilus</name>
    <dbReference type="NCBI Taxonomy" id="218144"/>
    <lineage>
        <taxon>Bacteria</taxon>
        <taxon>Bacillati</taxon>
        <taxon>Bacillota</taxon>
        <taxon>Bacilli</taxon>
        <taxon>Lactobacillales</taxon>
        <taxon>Enterococcaceae</taxon>
        <taxon>Vagococcus</taxon>
    </lineage>
</organism>
<keyword evidence="8" id="KW-1185">Reference proteome</keyword>
<dbReference type="InterPro" id="IPR013783">
    <property type="entry name" value="Ig-like_fold"/>
</dbReference>
<dbReference type="Pfam" id="PF17802">
    <property type="entry name" value="SpaA"/>
    <property type="match status" value="6"/>
</dbReference>
<evidence type="ECO:0000256" key="3">
    <source>
        <dbReference type="ARBA" id="ARBA00022729"/>
    </source>
</evidence>
<feature type="domain" description="SpaA-like prealbumin fold" evidence="6">
    <location>
        <begin position="307"/>
        <end position="387"/>
    </location>
</feature>
<feature type="domain" description="SpaA-like prealbumin fold" evidence="6">
    <location>
        <begin position="499"/>
        <end position="584"/>
    </location>
</feature>
<dbReference type="OrthoDB" id="1744455at2"/>
<dbReference type="RefSeq" id="WP_126791863.1">
    <property type="nucleotide sequence ID" value="NZ_CP060720.1"/>
</dbReference>
<evidence type="ECO:0000259" key="6">
    <source>
        <dbReference type="Pfam" id="PF17802"/>
    </source>
</evidence>
<accession>A0A430B8A1</accession>
<dbReference type="EMBL" id="NGKB01000002">
    <property type="protein sequence ID" value="RSU16552.1"/>
    <property type="molecule type" value="Genomic_DNA"/>
</dbReference>
<evidence type="ECO:0000256" key="4">
    <source>
        <dbReference type="SAM" id="Phobius"/>
    </source>
</evidence>
<evidence type="ECO:0000256" key="2">
    <source>
        <dbReference type="ARBA" id="ARBA00022525"/>
    </source>
</evidence>
<keyword evidence="2" id="KW-0964">Secreted</keyword>
<feature type="domain" description="Thioester" evidence="5">
    <location>
        <begin position="73"/>
        <end position="140"/>
    </location>
</feature>
<sequence length="925" mass="104154">MKKKILTGLILFFIGLFVSVNNVSYGEALEKSPTGTVKITTDLKSNENTKLSDLNSITTRLAYIEDEAGKKYFCLDADKWYPYGNYYSASEILKNPVTSWLLKNYYHSKNIISDQNAETQYAVTQLAIWAKTNPDKYNDSPVIKNNQIILNLMAEADTHANDLSAEDIMKNANLSLNPLSQKFKLSEDRLNYVAQLNKVPNEFLAMADYTSEDSLVFTYNNQNITEHVKVNGDNLVKNITVEKQFFDSIYEKGVPLKIDLAAAIKASLFVGVAYYTENSSFQPLGSVENLVLDKKLEAHAEVLLDKGAVKIKKIDKANKQPLANATFTLKDLAGNILETKTTDINGDIRFENLDFGNYIIEETVAPDGYNATNQIFNVTINEATPNLTYDLIVENDKKIEQLGSIKLTKLEDRTNKKLAGAEFALLDKDKKVIDKKTTDINGEIVFSKLAFGQYYIQETKAPSGFLLDTTLHSVTVNNDTPNLVAEISLKNKKEVVQLGKIKLLKLEDGSNLPLKDAEFALYDQNKQLIQTKVTNDKGEINFDKLPFGQYFLKETKAPNGFVLDDTLRSIIIDQQTPDLTFKITLKNKKEVTQLGKIKLIKLEDGSKKTLKGAEFTLFDHNKKKMKSQVTNDKGEINFDKLPLGQYYIQETKAPNGFVLDSTMHSVLIDKDTPEFLVTLTLSNKKEVTQLGKIKLIKLEDGSKKTLKGAEFTLFDYNKKKMKSQVTNDKGEINFDKLPLGQYYIQETKAPNGFVLDSTMHSVLIDKDTPEFLVTLTLSNKKEKTTVGSIEIIKRDKDTGNVLQGAEFALLNEKKEVVMTKVTDKNGKIIFSDLAFGKYFIKETKAPSGYELDGKLYEVDLSEKTPNLKHVLTIDNKLKPKTPITTIKKVVQKQLPKTGEEVFYQLYLSALGGLVVFYVMTFKKKF</sequence>
<feature type="transmembrane region" description="Helical" evidence="4">
    <location>
        <begin position="901"/>
        <end position="919"/>
    </location>
</feature>
<dbReference type="Gene3D" id="2.60.40.10">
    <property type="entry name" value="Immunoglobulins"/>
    <property type="match status" value="6"/>
</dbReference>
<dbReference type="SUPFAM" id="SSF49478">
    <property type="entry name" value="Cna protein B-type domain"/>
    <property type="match status" value="6"/>
</dbReference>
<dbReference type="Pfam" id="PF08341">
    <property type="entry name" value="TED"/>
    <property type="match status" value="1"/>
</dbReference>
<protein>
    <submittedName>
        <fullName evidence="7">Uncharacterized protein</fullName>
    </submittedName>
</protein>
<proteinExistence type="inferred from homology"/>